<dbReference type="EMBL" id="MN740586">
    <property type="protein sequence ID" value="QHU35323.1"/>
    <property type="molecule type" value="Genomic_DNA"/>
</dbReference>
<dbReference type="AlphaFoldDB" id="A0A6C0LYE3"/>
<protein>
    <submittedName>
        <fullName evidence="1">Uncharacterized protein</fullName>
    </submittedName>
</protein>
<reference evidence="1" key="1">
    <citation type="journal article" date="2020" name="Nature">
        <title>Giant virus diversity and host interactions through global metagenomics.</title>
        <authorList>
            <person name="Schulz F."/>
            <person name="Roux S."/>
            <person name="Paez-Espino D."/>
            <person name="Jungbluth S."/>
            <person name="Walsh D.A."/>
            <person name="Denef V.J."/>
            <person name="McMahon K.D."/>
            <person name="Konstantinidis K.T."/>
            <person name="Eloe-Fadrosh E.A."/>
            <person name="Kyrpides N.C."/>
            <person name="Woyke T."/>
        </authorList>
    </citation>
    <scope>NUCLEOTIDE SEQUENCE</scope>
    <source>
        <strain evidence="1">GVMAG-S-1017745-26</strain>
    </source>
</reference>
<organism evidence="1">
    <name type="scientific">viral metagenome</name>
    <dbReference type="NCBI Taxonomy" id="1070528"/>
    <lineage>
        <taxon>unclassified sequences</taxon>
        <taxon>metagenomes</taxon>
        <taxon>organismal metagenomes</taxon>
    </lineage>
</organism>
<name>A0A6C0LYE3_9ZZZZ</name>
<proteinExistence type="predicted"/>
<accession>A0A6C0LYE3</accession>
<sequence length="92" mass="10666">METSLTHLLHLSPQEKVIIRERIPDLWQTLASNMTPNEMKIIRERIPVLETELSKLETAENPKDIDAEWDVRDEITKMETLLLLANGFVLEA</sequence>
<evidence type="ECO:0000313" key="1">
    <source>
        <dbReference type="EMBL" id="QHU35323.1"/>
    </source>
</evidence>